<comment type="caution">
    <text evidence="1">The sequence shown here is derived from an EMBL/GenBank/DDBJ whole genome shotgun (WGS) entry which is preliminary data.</text>
</comment>
<feature type="non-terminal residue" evidence="1">
    <location>
        <position position="46"/>
    </location>
</feature>
<evidence type="ECO:0000313" key="1">
    <source>
        <dbReference type="EMBL" id="GAG21779.1"/>
    </source>
</evidence>
<proteinExistence type="predicted"/>
<accession>X0VTM3</accession>
<dbReference type="AlphaFoldDB" id="X0VTM3"/>
<organism evidence="1">
    <name type="scientific">marine sediment metagenome</name>
    <dbReference type="NCBI Taxonomy" id="412755"/>
    <lineage>
        <taxon>unclassified sequences</taxon>
        <taxon>metagenomes</taxon>
        <taxon>ecological metagenomes</taxon>
    </lineage>
</organism>
<reference evidence="1" key="1">
    <citation type="journal article" date="2014" name="Front. Microbiol.">
        <title>High frequency of phylogenetically diverse reductive dehalogenase-homologous genes in deep subseafloor sedimentary metagenomes.</title>
        <authorList>
            <person name="Kawai M."/>
            <person name="Futagami T."/>
            <person name="Toyoda A."/>
            <person name="Takaki Y."/>
            <person name="Nishi S."/>
            <person name="Hori S."/>
            <person name="Arai W."/>
            <person name="Tsubouchi T."/>
            <person name="Morono Y."/>
            <person name="Uchiyama I."/>
            <person name="Ito T."/>
            <person name="Fujiyama A."/>
            <person name="Inagaki F."/>
            <person name="Takami H."/>
        </authorList>
    </citation>
    <scope>NUCLEOTIDE SEQUENCE</scope>
    <source>
        <strain evidence="1">Expedition CK06-06</strain>
    </source>
</reference>
<sequence>MKDFKMANYFSSKPYKVHSLERGLDLIEIMADKVSEKSLTELSKRA</sequence>
<gene>
    <name evidence="1" type="ORF">S01H1_53141</name>
</gene>
<name>X0VTM3_9ZZZZ</name>
<protein>
    <submittedName>
        <fullName evidence="1">Uncharacterized protein</fullName>
    </submittedName>
</protein>
<dbReference type="EMBL" id="BARS01034397">
    <property type="protein sequence ID" value="GAG21779.1"/>
    <property type="molecule type" value="Genomic_DNA"/>
</dbReference>